<proteinExistence type="predicted"/>
<protein>
    <submittedName>
        <fullName evidence="2">Uncharacterized protein</fullName>
    </submittedName>
</protein>
<evidence type="ECO:0000313" key="3">
    <source>
        <dbReference type="Proteomes" id="UP000235828"/>
    </source>
</evidence>
<feature type="chain" id="PRO_5014711937" evidence="1">
    <location>
        <begin position="20"/>
        <end position="239"/>
    </location>
</feature>
<dbReference type="AlphaFoldDB" id="A0A2N8ZJ96"/>
<dbReference type="KEGG" id="vta:B0360"/>
<dbReference type="RefSeq" id="WP_102524327.1">
    <property type="nucleotide sequence ID" value="NZ_LT960612.1"/>
</dbReference>
<sequence length="239" mass="27347">MKTFALGLTFVLFSVSAFSAPVVLTTHNLSPYGSYPSDAEIRKIADHQFTGVAIDRLRCTFERMGQELQVLVVPWRRAQHMAEAHEVDGFFAGSQNAYRDSYAVMSDVLASQNWQWYWVPSNDRPANTKVSRDNLGRIGAFQGSNMAKWLESNLYPINSRPKTTEQLMLQLKMGRIDTIMANNLAMDQLSRQYGWQEVFATEIAKEKPLGVYFTKHFLKQNPEFMAKFNTELAVCKREE</sequence>
<dbReference type="OrthoDB" id="5453932at2"/>
<organism evidence="2 3">
    <name type="scientific">Vibrio tapetis subsp. tapetis</name>
    <dbReference type="NCBI Taxonomy" id="1671868"/>
    <lineage>
        <taxon>Bacteria</taxon>
        <taxon>Pseudomonadati</taxon>
        <taxon>Pseudomonadota</taxon>
        <taxon>Gammaproteobacteria</taxon>
        <taxon>Vibrionales</taxon>
        <taxon>Vibrionaceae</taxon>
        <taxon>Vibrio</taxon>
    </lineage>
</organism>
<keyword evidence="3" id="KW-1185">Reference proteome</keyword>
<dbReference type="Gene3D" id="3.40.190.10">
    <property type="entry name" value="Periplasmic binding protein-like II"/>
    <property type="match status" value="2"/>
</dbReference>
<evidence type="ECO:0000256" key="1">
    <source>
        <dbReference type="SAM" id="SignalP"/>
    </source>
</evidence>
<keyword evidence="1" id="KW-0732">Signal</keyword>
<dbReference type="EMBL" id="LT960612">
    <property type="protein sequence ID" value="SON51971.1"/>
    <property type="molecule type" value="Genomic_DNA"/>
</dbReference>
<accession>A0A2N8ZJ96</accession>
<dbReference type="Proteomes" id="UP000235828">
    <property type="component" value="Chromosome B"/>
</dbReference>
<name>A0A2N8ZJ96_9VIBR</name>
<feature type="signal peptide" evidence="1">
    <location>
        <begin position="1"/>
        <end position="19"/>
    </location>
</feature>
<dbReference type="SUPFAM" id="SSF53850">
    <property type="entry name" value="Periplasmic binding protein-like II"/>
    <property type="match status" value="1"/>
</dbReference>
<gene>
    <name evidence="2" type="ORF">VTAP4600_B0360</name>
</gene>
<evidence type="ECO:0000313" key="2">
    <source>
        <dbReference type="EMBL" id="SON51971.1"/>
    </source>
</evidence>
<reference evidence="2 3" key="1">
    <citation type="submission" date="2017-10" db="EMBL/GenBank/DDBJ databases">
        <authorList>
            <person name="Banno H."/>
            <person name="Chua N.-H."/>
        </authorList>
    </citation>
    <scope>NUCLEOTIDE SEQUENCE [LARGE SCALE GENOMIC DNA]</scope>
    <source>
        <strain evidence="2">Vibrio tapetis CECT4600</strain>
    </source>
</reference>